<evidence type="ECO:0000313" key="2">
    <source>
        <dbReference type="Proteomes" id="UP001319882"/>
    </source>
</evidence>
<name>A0ABS8DN88_9GAMM</name>
<sequence>MNTEDDGRVLARAFYDLVHDDASSWDALPERLRQTAVGRLGDEYRVSRNPECREQAGRLLAGPNWYTALGRSF</sequence>
<dbReference type="Proteomes" id="UP001319882">
    <property type="component" value="Unassembled WGS sequence"/>
</dbReference>
<keyword evidence="2" id="KW-1185">Reference proteome</keyword>
<reference evidence="1 2" key="1">
    <citation type="journal article" date="2021" name="Sci. Rep.">
        <title>Genome analysis of a halophilic bacterium Halomonas malpeensis YU-PRIM-29(T) reveals its exopolysaccharide and pigment producing capabilities.</title>
        <authorList>
            <person name="Athmika"/>
            <person name="Ghate S.D."/>
            <person name="Arun A.B."/>
            <person name="Rao S.S."/>
            <person name="Kumar S.T.A."/>
            <person name="Kandiyil M.K."/>
            <person name="Saptami K."/>
            <person name="Rekha P.D."/>
        </authorList>
    </citation>
    <scope>NUCLEOTIDE SEQUENCE [LARGE SCALE GENOMIC DNA]</scope>
    <source>
        <strain evidence="2">prim 29</strain>
    </source>
</reference>
<organism evidence="1 2">
    <name type="scientific">Vreelandella malpeensis</name>
    <dbReference type="NCBI Taxonomy" id="1172368"/>
    <lineage>
        <taxon>Bacteria</taxon>
        <taxon>Pseudomonadati</taxon>
        <taxon>Pseudomonadota</taxon>
        <taxon>Gammaproteobacteria</taxon>
        <taxon>Oceanospirillales</taxon>
        <taxon>Halomonadaceae</taxon>
        <taxon>Vreelandella</taxon>
    </lineage>
</organism>
<comment type="caution">
    <text evidence="1">The sequence shown here is derived from an EMBL/GenBank/DDBJ whole genome shotgun (WGS) entry which is preliminary data.</text>
</comment>
<protein>
    <submittedName>
        <fullName evidence="1">Uncharacterized protein</fullName>
    </submittedName>
</protein>
<proteinExistence type="predicted"/>
<dbReference type="EMBL" id="WHVL01000001">
    <property type="protein sequence ID" value="MCB8887756.1"/>
    <property type="molecule type" value="Genomic_DNA"/>
</dbReference>
<dbReference type="RefSeq" id="WP_227388354.1">
    <property type="nucleotide sequence ID" value="NZ_JBHSCJ010000003.1"/>
</dbReference>
<accession>A0ABS8DN88</accession>
<evidence type="ECO:0000313" key="1">
    <source>
        <dbReference type="EMBL" id="MCB8887756.1"/>
    </source>
</evidence>
<gene>
    <name evidence="1" type="ORF">GEV37_01250</name>
</gene>